<reference evidence="2" key="1">
    <citation type="submission" date="2005-02" db="EMBL/GenBank/DDBJ databases">
        <authorList>
            <person name="Town C.D."/>
        </authorList>
    </citation>
    <scope>NUCLEOTIDE SEQUENCE</scope>
</reference>
<accession>A2Q4F6</accession>
<protein>
    <recommendedName>
        <fullName evidence="3">Transmembrane protein</fullName>
    </recommendedName>
</protein>
<sequence>MIRTPTLNNNNDITLLSLFHFSFNTDLSPILHLGTMLQFTKLKKFQLLMVMVMVVLLLLNKIVRMKDIQGMPNSVGGLYLRILQFIFFVDALSVMAFTSYFRNIKHLPSISFGEREGFW</sequence>
<keyword evidence="1" id="KW-1133">Transmembrane helix</keyword>
<feature type="transmembrane region" description="Helical" evidence="1">
    <location>
        <begin position="45"/>
        <end position="62"/>
    </location>
</feature>
<evidence type="ECO:0000256" key="1">
    <source>
        <dbReference type="SAM" id="Phobius"/>
    </source>
</evidence>
<feature type="transmembrane region" description="Helical" evidence="1">
    <location>
        <begin position="82"/>
        <end position="101"/>
    </location>
</feature>
<name>A2Q4F6_MEDTR</name>
<evidence type="ECO:0008006" key="3">
    <source>
        <dbReference type="Google" id="ProtNLM"/>
    </source>
</evidence>
<organism evidence="2">
    <name type="scientific">Medicago truncatula</name>
    <name type="common">Barrel medic</name>
    <name type="synonym">Medicago tribuloides</name>
    <dbReference type="NCBI Taxonomy" id="3880"/>
    <lineage>
        <taxon>Eukaryota</taxon>
        <taxon>Viridiplantae</taxon>
        <taxon>Streptophyta</taxon>
        <taxon>Embryophyta</taxon>
        <taxon>Tracheophyta</taxon>
        <taxon>Spermatophyta</taxon>
        <taxon>Magnoliopsida</taxon>
        <taxon>eudicotyledons</taxon>
        <taxon>Gunneridae</taxon>
        <taxon>Pentapetalae</taxon>
        <taxon>rosids</taxon>
        <taxon>fabids</taxon>
        <taxon>Fabales</taxon>
        <taxon>Fabaceae</taxon>
        <taxon>Papilionoideae</taxon>
        <taxon>50 kb inversion clade</taxon>
        <taxon>NPAAA clade</taxon>
        <taxon>Hologalegina</taxon>
        <taxon>IRL clade</taxon>
        <taxon>Trifolieae</taxon>
        <taxon>Medicago</taxon>
    </lineage>
</organism>
<reference evidence="2" key="2">
    <citation type="submission" date="2007-03" db="EMBL/GenBank/DDBJ databases">
        <authorList>
            <consortium name="The International Medicago Genome Annotation Group"/>
        </authorList>
    </citation>
    <scope>NUCLEOTIDE SEQUENCE</scope>
</reference>
<evidence type="ECO:0000313" key="2">
    <source>
        <dbReference type="EMBL" id="ABN08506.1"/>
    </source>
</evidence>
<keyword evidence="1" id="KW-0472">Membrane</keyword>
<proteinExistence type="predicted"/>
<keyword evidence="1" id="KW-0812">Transmembrane</keyword>
<dbReference type="EMBL" id="AC157473">
    <property type="protein sequence ID" value="ABN08506.1"/>
    <property type="molecule type" value="Genomic_DNA"/>
</dbReference>
<gene>
    <name evidence="2" type="ORF">MtrDRAFT_AC157473g24v2</name>
</gene>
<dbReference type="AlphaFoldDB" id="A2Q4F6"/>